<feature type="domain" description="UspA" evidence="1">
    <location>
        <begin position="9"/>
        <end position="154"/>
    </location>
</feature>
<reference evidence="2 3" key="1">
    <citation type="submission" date="2018-07" db="EMBL/GenBank/DDBJ databases">
        <title>Complete genome sequencing of Ornithinimicrobium sp. AMA3305.</title>
        <authorList>
            <person name="Bae J.-W."/>
        </authorList>
    </citation>
    <scope>NUCLEOTIDE SEQUENCE [LARGE SCALE GENOMIC DNA]</scope>
    <source>
        <strain evidence="2 3">AMA3305</strain>
    </source>
</reference>
<evidence type="ECO:0000313" key="3">
    <source>
        <dbReference type="Proteomes" id="UP000253790"/>
    </source>
</evidence>
<gene>
    <name evidence="2" type="ORF">DV701_15675</name>
</gene>
<evidence type="ECO:0000313" key="2">
    <source>
        <dbReference type="EMBL" id="AXH97361.1"/>
    </source>
</evidence>
<dbReference type="AlphaFoldDB" id="A0A345NQQ3"/>
<dbReference type="SUPFAM" id="SSF52402">
    <property type="entry name" value="Adenine nucleotide alpha hydrolases-like"/>
    <property type="match status" value="1"/>
</dbReference>
<dbReference type="RefSeq" id="WP_114929655.1">
    <property type="nucleotide sequence ID" value="NZ_CP031229.1"/>
</dbReference>
<organism evidence="2 3">
    <name type="scientific">Ornithinimicrobium avium</name>
    <dbReference type="NCBI Taxonomy" id="2283195"/>
    <lineage>
        <taxon>Bacteria</taxon>
        <taxon>Bacillati</taxon>
        <taxon>Actinomycetota</taxon>
        <taxon>Actinomycetes</taxon>
        <taxon>Micrococcales</taxon>
        <taxon>Ornithinimicrobiaceae</taxon>
        <taxon>Ornithinimicrobium</taxon>
    </lineage>
</organism>
<sequence>MSTTPTPHVVVGVVLGQPAAVARTAATFADRFGADLVCACVDPARYPLTHDVDRPDLSVPVDPDLLDLPGPGLRPALETMLSEHLRGLDVRWSVRALAGGPARELARLADELDAAMIVVGTREAGLRESLRELVNGSVAAHLAHRQHRPVLVVPLAPAPARQDQPSA</sequence>
<dbReference type="Gene3D" id="3.40.50.620">
    <property type="entry name" value="HUPs"/>
    <property type="match status" value="1"/>
</dbReference>
<accession>A0A345NQQ3</accession>
<name>A0A345NQQ3_9MICO</name>
<protein>
    <submittedName>
        <fullName evidence="2">Universal stress protein</fullName>
    </submittedName>
</protein>
<dbReference type="OrthoDB" id="3213322at2"/>
<evidence type="ECO:0000259" key="1">
    <source>
        <dbReference type="Pfam" id="PF00582"/>
    </source>
</evidence>
<dbReference type="Pfam" id="PF00582">
    <property type="entry name" value="Usp"/>
    <property type="match status" value="1"/>
</dbReference>
<dbReference type="EMBL" id="CP031229">
    <property type="protein sequence ID" value="AXH97361.1"/>
    <property type="molecule type" value="Genomic_DNA"/>
</dbReference>
<dbReference type="KEGG" id="orn:DV701_15675"/>
<dbReference type="InterPro" id="IPR014729">
    <property type="entry name" value="Rossmann-like_a/b/a_fold"/>
</dbReference>
<dbReference type="Proteomes" id="UP000253790">
    <property type="component" value="Chromosome"/>
</dbReference>
<dbReference type="InterPro" id="IPR006016">
    <property type="entry name" value="UspA"/>
</dbReference>
<keyword evidence="3" id="KW-1185">Reference proteome</keyword>
<proteinExistence type="predicted"/>